<proteinExistence type="predicted"/>
<dbReference type="Proteomes" id="UP000236291">
    <property type="component" value="Unassembled WGS sequence"/>
</dbReference>
<evidence type="ECO:0000256" key="1">
    <source>
        <dbReference type="SAM" id="MobiDB-lite"/>
    </source>
</evidence>
<gene>
    <name evidence="2" type="ORF">L195_g023023</name>
</gene>
<reference evidence="2 3" key="1">
    <citation type="journal article" date="2014" name="Am. J. Bot.">
        <title>Genome assembly and annotation for red clover (Trifolium pratense; Fabaceae).</title>
        <authorList>
            <person name="Istvanek J."/>
            <person name="Jaros M."/>
            <person name="Krenek A."/>
            <person name="Repkova J."/>
        </authorList>
    </citation>
    <scope>NUCLEOTIDE SEQUENCE [LARGE SCALE GENOMIC DNA]</scope>
    <source>
        <strain evidence="3">cv. Tatra</strain>
        <tissue evidence="2">Young leaves</tissue>
    </source>
</reference>
<reference evidence="2 3" key="2">
    <citation type="journal article" date="2017" name="Front. Plant Sci.">
        <title>Gene Classification and Mining of Molecular Markers Useful in Red Clover (Trifolium pratense) Breeding.</title>
        <authorList>
            <person name="Istvanek J."/>
            <person name="Dluhosova J."/>
            <person name="Dluhos P."/>
            <person name="Patkova L."/>
            <person name="Nedelnik J."/>
            <person name="Repkova J."/>
        </authorList>
    </citation>
    <scope>NUCLEOTIDE SEQUENCE [LARGE SCALE GENOMIC DNA]</scope>
    <source>
        <strain evidence="3">cv. Tatra</strain>
        <tissue evidence="2">Young leaves</tissue>
    </source>
</reference>
<name>A0A2K3N9S0_TRIPR</name>
<organism evidence="2 3">
    <name type="scientific">Trifolium pratense</name>
    <name type="common">Red clover</name>
    <dbReference type="NCBI Taxonomy" id="57577"/>
    <lineage>
        <taxon>Eukaryota</taxon>
        <taxon>Viridiplantae</taxon>
        <taxon>Streptophyta</taxon>
        <taxon>Embryophyta</taxon>
        <taxon>Tracheophyta</taxon>
        <taxon>Spermatophyta</taxon>
        <taxon>Magnoliopsida</taxon>
        <taxon>eudicotyledons</taxon>
        <taxon>Gunneridae</taxon>
        <taxon>Pentapetalae</taxon>
        <taxon>rosids</taxon>
        <taxon>fabids</taxon>
        <taxon>Fabales</taxon>
        <taxon>Fabaceae</taxon>
        <taxon>Papilionoideae</taxon>
        <taxon>50 kb inversion clade</taxon>
        <taxon>NPAAA clade</taxon>
        <taxon>Hologalegina</taxon>
        <taxon>IRL clade</taxon>
        <taxon>Trifolieae</taxon>
        <taxon>Trifolium</taxon>
    </lineage>
</organism>
<feature type="region of interest" description="Disordered" evidence="1">
    <location>
        <begin position="1"/>
        <end position="52"/>
    </location>
</feature>
<comment type="caution">
    <text evidence="2">The sequence shown here is derived from an EMBL/GenBank/DDBJ whole genome shotgun (WGS) entry which is preliminary data.</text>
</comment>
<dbReference type="AlphaFoldDB" id="A0A2K3N9S0"/>
<dbReference type="EMBL" id="ASHM01018117">
    <property type="protein sequence ID" value="PNX99754.1"/>
    <property type="molecule type" value="Genomic_DNA"/>
</dbReference>
<protein>
    <submittedName>
        <fullName evidence="2">Uncharacterized protein</fullName>
    </submittedName>
</protein>
<evidence type="ECO:0000313" key="3">
    <source>
        <dbReference type="Proteomes" id="UP000236291"/>
    </source>
</evidence>
<evidence type="ECO:0000313" key="2">
    <source>
        <dbReference type="EMBL" id="PNX99754.1"/>
    </source>
</evidence>
<accession>A0A2K3N9S0</accession>
<feature type="compositionally biased region" description="Polar residues" evidence="1">
    <location>
        <begin position="1"/>
        <end position="26"/>
    </location>
</feature>
<sequence length="75" mass="8522">MQQIVHPSSTHAQGKWMQKQTPSKLNPYQYPPMVGKGSRHQPGGSIRQPGMYGHMEQDETRQILNWGQTIGVNSY</sequence>